<dbReference type="Pfam" id="PF02654">
    <property type="entry name" value="CobS"/>
    <property type="match status" value="1"/>
</dbReference>
<comment type="caution">
    <text evidence="20">The sequence shown here is derived from an EMBL/GenBank/DDBJ whole genome shotgun (WGS) entry which is preliminary data.</text>
</comment>
<evidence type="ECO:0000256" key="19">
    <source>
        <dbReference type="HAMAP-Rule" id="MF_00719"/>
    </source>
</evidence>
<comment type="cofactor">
    <cofactor evidence="1 19">
        <name>Mg(2+)</name>
        <dbReference type="ChEBI" id="CHEBI:18420"/>
    </cofactor>
</comment>
<dbReference type="GO" id="GO:0005886">
    <property type="term" value="C:plasma membrane"/>
    <property type="evidence" value="ECO:0007669"/>
    <property type="project" value="UniProtKB-SubCell"/>
</dbReference>
<evidence type="ECO:0000313" key="21">
    <source>
        <dbReference type="Proteomes" id="UP000637643"/>
    </source>
</evidence>
<keyword evidence="8 19" id="KW-0169">Cobalamin biosynthesis</keyword>
<evidence type="ECO:0000256" key="4">
    <source>
        <dbReference type="ARBA" id="ARBA00010561"/>
    </source>
</evidence>
<evidence type="ECO:0000256" key="3">
    <source>
        <dbReference type="ARBA" id="ARBA00004663"/>
    </source>
</evidence>
<evidence type="ECO:0000256" key="7">
    <source>
        <dbReference type="ARBA" id="ARBA00022475"/>
    </source>
</evidence>
<keyword evidence="10 19" id="KW-0812">Transmembrane</keyword>
<dbReference type="GO" id="GO:0009236">
    <property type="term" value="P:cobalamin biosynthetic process"/>
    <property type="evidence" value="ECO:0007669"/>
    <property type="project" value="UniProtKB-UniRule"/>
</dbReference>
<dbReference type="PANTHER" id="PTHR34148">
    <property type="entry name" value="ADENOSYLCOBINAMIDE-GDP RIBAZOLETRANSFERASE"/>
    <property type="match status" value="1"/>
</dbReference>
<evidence type="ECO:0000256" key="9">
    <source>
        <dbReference type="ARBA" id="ARBA00022679"/>
    </source>
</evidence>
<dbReference type="EC" id="2.7.8.26" evidence="5 19"/>
<keyword evidence="12 19" id="KW-1133">Transmembrane helix</keyword>
<keyword evidence="21" id="KW-1185">Reference proteome</keyword>
<evidence type="ECO:0000256" key="16">
    <source>
        <dbReference type="ARBA" id="ARBA00032853"/>
    </source>
</evidence>
<feature type="transmembrane region" description="Helical" evidence="19">
    <location>
        <begin position="110"/>
        <end position="133"/>
    </location>
</feature>
<feature type="transmembrane region" description="Helical" evidence="19">
    <location>
        <begin position="35"/>
        <end position="59"/>
    </location>
</feature>
<evidence type="ECO:0000256" key="8">
    <source>
        <dbReference type="ARBA" id="ARBA00022573"/>
    </source>
</evidence>
<reference evidence="20" key="2">
    <citation type="submission" date="2020-09" db="EMBL/GenBank/DDBJ databases">
        <authorList>
            <person name="Sun Q."/>
            <person name="Zhou Y."/>
        </authorList>
    </citation>
    <scope>NUCLEOTIDE SEQUENCE</scope>
    <source>
        <strain evidence="20">CGMCC 1.16134</strain>
    </source>
</reference>
<evidence type="ECO:0000256" key="2">
    <source>
        <dbReference type="ARBA" id="ARBA00004651"/>
    </source>
</evidence>
<name>A0A917FH17_9BACL</name>
<dbReference type="EMBL" id="BMKR01000010">
    <property type="protein sequence ID" value="GGF82315.1"/>
    <property type="molecule type" value="Genomic_DNA"/>
</dbReference>
<comment type="pathway">
    <text evidence="3 19">Cofactor biosynthesis; adenosylcobalamin biosynthesis; adenosylcobalamin from cob(II)yrinate a,c-diamide: step 7/7.</text>
</comment>
<dbReference type="RefSeq" id="WP_189025972.1">
    <property type="nucleotide sequence ID" value="NZ_BMKR01000010.1"/>
</dbReference>
<dbReference type="GO" id="GO:0051073">
    <property type="term" value="F:adenosylcobinamide-GDP ribazoletransferase activity"/>
    <property type="evidence" value="ECO:0007669"/>
    <property type="project" value="UniProtKB-UniRule"/>
</dbReference>
<comment type="similarity">
    <text evidence="4 19">Belongs to the CobS family.</text>
</comment>
<dbReference type="Proteomes" id="UP000637643">
    <property type="component" value="Unassembled WGS sequence"/>
</dbReference>
<feature type="transmembrane region" description="Helical" evidence="19">
    <location>
        <begin position="139"/>
        <end position="156"/>
    </location>
</feature>
<evidence type="ECO:0000256" key="10">
    <source>
        <dbReference type="ARBA" id="ARBA00022692"/>
    </source>
</evidence>
<evidence type="ECO:0000256" key="5">
    <source>
        <dbReference type="ARBA" id="ARBA00013200"/>
    </source>
</evidence>
<evidence type="ECO:0000313" key="20">
    <source>
        <dbReference type="EMBL" id="GGF82315.1"/>
    </source>
</evidence>
<comment type="catalytic activity">
    <reaction evidence="17 19">
        <text>alpha-ribazole + adenosylcob(III)inamide-GDP = adenosylcob(III)alamin + GMP + H(+)</text>
        <dbReference type="Rhea" id="RHEA:16049"/>
        <dbReference type="ChEBI" id="CHEBI:10329"/>
        <dbReference type="ChEBI" id="CHEBI:15378"/>
        <dbReference type="ChEBI" id="CHEBI:18408"/>
        <dbReference type="ChEBI" id="CHEBI:58115"/>
        <dbReference type="ChEBI" id="CHEBI:60487"/>
        <dbReference type="EC" id="2.7.8.26"/>
    </reaction>
</comment>
<dbReference type="NCBIfam" id="TIGR00317">
    <property type="entry name" value="cobS"/>
    <property type="match status" value="1"/>
</dbReference>
<dbReference type="AlphaFoldDB" id="A0A917FH17"/>
<sequence length="272" mass="28378">MIRRRDAVAAAFQFLSRFPVPGDPGFSRELLHRSVVYYPLVGAAIGLCVAAAAALSGLLLPPLPAAVITLILWVLLTGGLHLDGWMDTADGLLSHRSRERMLEIMKDSRVGAMGVLACVLLLLLKASLLAAWIPGSGYTALPLLLLPPVWSRWFMVRAMARLPIARGDDGLAASFAGLAAVQERRALALAALLTLAAAGVPLALSGPGAAAWPLHLAAALLVPGAAYACGTLAARRASRRLGGLTGDVYGALNELLEAALLLVLVLLQHSGL</sequence>
<evidence type="ECO:0000256" key="13">
    <source>
        <dbReference type="ARBA" id="ARBA00023136"/>
    </source>
</evidence>
<evidence type="ECO:0000256" key="11">
    <source>
        <dbReference type="ARBA" id="ARBA00022842"/>
    </source>
</evidence>
<dbReference type="GO" id="GO:0008818">
    <property type="term" value="F:cobalamin 5'-phosphate synthase activity"/>
    <property type="evidence" value="ECO:0007669"/>
    <property type="project" value="UniProtKB-UniRule"/>
</dbReference>
<keyword evidence="11 19" id="KW-0460">Magnesium</keyword>
<comment type="subcellular location">
    <subcellularLocation>
        <location evidence="2 19">Cell membrane</location>
        <topology evidence="2 19">Multi-pass membrane protein</topology>
    </subcellularLocation>
</comment>
<evidence type="ECO:0000256" key="14">
    <source>
        <dbReference type="ARBA" id="ARBA00025228"/>
    </source>
</evidence>
<protein>
    <recommendedName>
        <fullName evidence="6 19">Adenosylcobinamide-GDP ribazoletransferase</fullName>
        <ecNumber evidence="5 19">2.7.8.26</ecNumber>
    </recommendedName>
    <alternativeName>
        <fullName evidence="16 19">Cobalamin synthase</fullName>
    </alternativeName>
    <alternativeName>
        <fullName evidence="15 19">Cobalamin-5'-phosphate synthase</fullName>
    </alternativeName>
</protein>
<comment type="catalytic activity">
    <reaction evidence="18 19">
        <text>alpha-ribazole 5'-phosphate + adenosylcob(III)inamide-GDP = adenosylcob(III)alamin 5'-phosphate + GMP + H(+)</text>
        <dbReference type="Rhea" id="RHEA:23560"/>
        <dbReference type="ChEBI" id="CHEBI:15378"/>
        <dbReference type="ChEBI" id="CHEBI:57918"/>
        <dbReference type="ChEBI" id="CHEBI:58115"/>
        <dbReference type="ChEBI" id="CHEBI:60487"/>
        <dbReference type="ChEBI" id="CHEBI:60493"/>
        <dbReference type="EC" id="2.7.8.26"/>
    </reaction>
</comment>
<reference evidence="20" key="1">
    <citation type="journal article" date="2014" name="Int. J. Syst. Evol. Microbiol.">
        <title>Complete genome sequence of Corynebacterium casei LMG S-19264T (=DSM 44701T), isolated from a smear-ripened cheese.</title>
        <authorList>
            <consortium name="US DOE Joint Genome Institute (JGI-PGF)"/>
            <person name="Walter F."/>
            <person name="Albersmeier A."/>
            <person name="Kalinowski J."/>
            <person name="Ruckert C."/>
        </authorList>
    </citation>
    <scope>NUCLEOTIDE SEQUENCE</scope>
    <source>
        <strain evidence="20">CGMCC 1.16134</strain>
    </source>
</reference>
<accession>A0A917FH17</accession>
<comment type="function">
    <text evidence="14 19">Joins adenosylcobinamide-GDP and alpha-ribazole to generate adenosylcobalamin (Ado-cobalamin). Also synthesizes adenosylcobalamin 5'-phosphate from adenosylcobinamide-GDP and alpha-ribazole 5'-phosphate.</text>
</comment>
<dbReference type="InterPro" id="IPR003805">
    <property type="entry name" value="CobS"/>
</dbReference>
<evidence type="ECO:0000256" key="15">
    <source>
        <dbReference type="ARBA" id="ARBA00032605"/>
    </source>
</evidence>
<dbReference type="HAMAP" id="MF_00719">
    <property type="entry name" value="CobS"/>
    <property type="match status" value="1"/>
</dbReference>
<feature type="transmembrane region" description="Helical" evidence="19">
    <location>
        <begin position="210"/>
        <end position="234"/>
    </location>
</feature>
<dbReference type="PANTHER" id="PTHR34148:SF1">
    <property type="entry name" value="ADENOSYLCOBINAMIDE-GDP RIBAZOLETRANSFERASE"/>
    <property type="match status" value="1"/>
</dbReference>
<keyword evidence="13 19" id="KW-0472">Membrane</keyword>
<keyword evidence="9 19" id="KW-0808">Transferase</keyword>
<feature type="transmembrane region" description="Helical" evidence="19">
    <location>
        <begin position="186"/>
        <end position="204"/>
    </location>
</feature>
<feature type="transmembrane region" description="Helical" evidence="19">
    <location>
        <begin position="65"/>
        <end position="89"/>
    </location>
</feature>
<evidence type="ECO:0000256" key="1">
    <source>
        <dbReference type="ARBA" id="ARBA00001946"/>
    </source>
</evidence>
<organism evidence="20 21">
    <name type="scientific">Paenibacillus albidus</name>
    <dbReference type="NCBI Taxonomy" id="2041023"/>
    <lineage>
        <taxon>Bacteria</taxon>
        <taxon>Bacillati</taxon>
        <taxon>Bacillota</taxon>
        <taxon>Bacilli</taxon>
        <taxon>Bacillales</taxon>
        <taxon>Paenibacillaceae</taxon>
        <taxon>Paenibacillus</taxon>
    </lineage>
</organism>
<evidence type="ECO:0000256" key="18">
    <source>
        <dbReference type="ARBA" id="ARBA00049504"/>
    </source>
</evidence>
<proteinExistence type="inferred from homology"/>
<gene>
    <name evidence="19 20" type="primary">cobS</name>
    <name evidence="20" type="ORF">GCM10010912_29280</name>
</gene>
<evidence type="ECO:0000256" key="12">
    <source>
        <dbReference type="ARBA" id="ARBA00022989"/>
    </source>
</evidence>
<evidence type="ECO:0000256" key="17">
    <source>
        <dbReference type="ARBA" id="ARBA00048623"/>
    </source>
</evidence>
<evidence type="ECO:0000256" key="6">
    <source>
        <dbReference type="ARBA" id="ARBA00015850"/>
    </source>
</evidence>
<keyword evidence="7 19" id="KW-1003">Cell membrane</keyword>